<dbReference type="RefSeq" id="WP_109246078.1">
    <property type="nucleotide sequence ID" value="NZ_BFFO01000007.1"/>
</dbReference>
<proteinExistence type="predicted"/>
<feature type="transmembrane region" description="Helical" evidence="1">
    <location>
        <begin position="9"/>
        <end position="27"/>
    </location>
</feature>
<keyword evidence="1" id="KW-1133">Transmembrane helix</keyword>
<dbReference type="OrthoDB" id="2243021at2"/>
<keyword evidence="3" id="KW-1185">Reference proteome</keyword>
<evidence type="ECO:0000313" key="2">
    <source>
        <dbReference type="EMBL" id="GBG97119.1"/>
    </source>
</evidence>
<dbReference type="Pfam" id="PF12459">
    <property type="entry name" value="DltX"/>
    <property type="match status" value="1"/>
</dbReference>
<dbReference type="Proteomes" id="UP000245021">
    <property type="component" value="Unassembled WGS sequence"/>
</dbReference>
<gene>
    <name evidence="2" type="ORF">NtB2_01256</name>
</gene>
<reference evidence="2 3" key="1">
    <citation type="journal article" date="2018" name="Genome Announc.">
        <title>Draft Genome Sequence of Lactococcus sp. Strain NtB2 (JCM 32569), Isolated from the Gut of the Higher Termite Nasutitermes takasagoensis.</title>
        <authorList>
            <person name="Noda S."/>
            <person name="Aihara C."/>
            <person name="Yuki M."/>
            <person name="Ohkuma M."/>
        </authorList>
    </citation>
    <scope>NUCLEOTIDE SEQUENCE [LARGE SCALE GENOMIC DNA]</scope>
    <source>
        <strain evidence="2 3">NtB2</strain>
    </source>
</reference>
<keyword evidence="1" id="KW-0472">Membrane</keyword>
<accession>A0A2R5HGE4</accession>
<evidence type="ECO:0000256" key="1">
    <source>
        <dbReference type="SAM" id="Phobius"/>
    </source>
</evidence>
<dbReference type="EMBL" id="BFFO01000007">
    <property type="protein sequence ID" value="GBG97119.1"/>
    <property type="molecule type" value="Genomic_DNA"/>
</dbReference>
<sequence>MKSKEIWKIIGKTLMYFLIIMALLYLYSYSHSGGAHFIYNEF</sequence>
<organism evidence="2 3">
    <name type="scientific">Lactococcus termiticola</name>
    <dbReference type="NCBI Taxonomy" id="2169526"/>
    <lineage>
        <taxon>Bacteria</taxon>
        <taxon>Bacillati</taxon>
        <taxon>Bacillota</taxon>
        <taxon>Bacilli</taxon>
        <taxon>Lactobacillales</taxon>
        <taxon>Streptococcaceae</taxon>
        <taxon>Lactococcus</taxon>
    </lineage>
</organism>
<protein>
    <submittedName>
        <fullName evidence="2">D-Ala-teichoic acid biosynthesis protein</fullName>
    </submittedName>
</protein>
<dbReference type="InterPro" id="IPR021008">
    <property type="entry name" value="DltX"/>
</dbReference>
<evidence type="ECO:0000313" key="3">
    <source>
        <dbReference type="Proteomes" id="UP000245021"/>
    </source>
</evidence>
<name>A0A2R5HGE4_9LACT</name>
<dbReference type="AlphaFoldDB" id="A0A2R5HGE4"/>
<comment type="caution">
    <text evidence="2">The sequence shown here is derived from an EMBL/GenBank/DDBJ whole genome shotgun (WGS) entry which is preliminary data.</text>
</comment>
<keyword evidence="1" id="KW-0812">Transmembrane</keyword>